<dbReference type="NCBIfam" id="TIGR00197">
    <property type="entry name" value="yjeF_nterm"/>
    <property type="match status" value="1"/>
</dbReference>
<proteinExistence type="inferred from homology"/>
<keyword evidence="10 17" id="KW-0520">NAD</keyword>
<comment type="cofactor">
    <cofactor evidence="18 19">
        <name>K(+)</name>
        <dbReference type="ChEBI" id="CHEBI:29103"/>
    </cofactor>
    <text evidence="18 19">Binds 1 potassium ion per subunit.</text>
</comment>
<dbReference type="HAMAP" id="MF_01966">
    <property type="entry name" value="NADHX_epimerase"/>
    <property type="match status" value="1"/>
</dbReference>
<dbReference type="EMBL" id="JBHSHJ010000004">
    <property type="protein sequence ID" value="MFC4788851.1"/>
    <property type="molecule type" value="Genomic_DNA"/>
</dbReference>
<keyword evidence="23" id="KW-1185">Reference proteome</keyword>
<evidence type="ECO:0000256" key="12">
    <source>
        <dbReference type="ARBA" id="ARBA00023239"/>
    </source>
</evidence>
<dbReference type="CDD" id="cd01171">
    <property type="entry name" value="YXKO-related"/>
    <property type="match status" value="1"/>
</dbReference>
<dbReference type="HAMAP" id="MF_01965">
    <property type="entry name" value="NADHX_dehydratase"/>
    <property type="match status" value="1"/>
</dbReference>
<evidence type="ECO:0000256" key="10">
    <source>
        <dbReference type="ARBA" id="ARBA00023027"/>
    </source>
</evidence>
<dbReference type="Pfam" id="PF03853">
    <property type="entry name" value="YjeF_N"/>
    <property type="match status" value="1"/>
</dbReference>
<dbReference type="Gene3D" id="3.40.50.10260">
    <property type="entry name" value="YjeF N-terminal domain"/>
    <property type="match status" value="1"/>
</dbReference>
<gene>
    <name evidence="18" type="primary">nnrE</name>
    <name evidence="17" type="synonym">nnrD</name>
    <name evidence="22" type="ORF">ACFO6X_07655</name>
</gene>
<feature type="binding site" evidence="18">
    <location>
        <position position="166"/>
    </location>
    <ligand>
        <name>(6S)-NADPHX</name>
        <dbReference type="ChEBI" id="CHEBI:64076"/>
    </ligand>
</feature>
<comment type="catalytic activity">
    <reaction evidence="15 17 19">
        <text>(6S)-NADHX + ADP = AMP + phosphate + NADH + H(+)</text>
        <dbReference type="Rhea" id="RHEA:32223"/>
        <dbReference type="ChEBI" id="CHEBI:15378"/>
        <dbReference type="ChEBI" id="CHEBI:43474"/>
        <dbReference type="ChEBI" id="CHEBI:57945"/>
        <dbReference type="ChEBI" id="CHEBI:64074"/>
        <dbReference type="ChEBI" id="CHEBI:456215"/>
        <dbReference type="ChEBI" id="CHEBI:456216"/>
        <dbReference type="EC" id="4.2.1.136"/>
    </reaction>
</comment>
<keyword evidence="9 18" id="KW-0630">Potassium</keyword>
<evidence type="ECO:0000256" key="19">
    <source>
        <dbReference type="PIRNR" id="PIRNR017184"/>
    </source>
</evidence>
<comment type="similarity">
    <text evidence="17">Belongs to the NnrD/CARKD family.</text>
</comment>
<keyword evidence="6 17" id="KW-0547">Nucleotide-binding</keyword>
<dbReference type="NCBIfam" id="TIGR00196">
    <property type="entry name" value="yjeF_cterm"/>
    <property type="match status" value="1"/>
</dbReference>
<dbReference type="InterPro" id="IPR030677">
    <property type="entry name" value="Nnr"/>
</dbReference>
<dbReference type="PIRSF" id="PIRSF017184">
    <property type="entry name" value="Nnr"/>
    <property type="match status" value="1"/>
</dbReference>
<evidence type="ECO:0000256" key="7">
    <source>
        <dbReference type="ARBA" id="ARBA00022840"/>
    </source>
</evidence>
<feature type="binding site" evidence="17">
    <location>
        <position position="384"/>
    </location>
    <ligand>
        <name>(6S)-NADPHX</name>
        <dbReference type="ChEBI" id="CHEBI:64076"/>
    </ligand>
</feature>
<evidence type="ECO:0000256" key="3">
    <source>
        <dbReference type="ARBA" id="ARBA00006001"/>
    </source>
</evidence>
<feature type="binding site" evidence="17">
    <location>
        <position position="450"/>
    </location>
    <ligand>
        <name>AMP</name>
        <dbReference type="ChEBI" id="CHEBI:456215"/>
    </ligand>
</feature>
<dbReference type="Proteomes" id="UP001596001">
    <property type="component" value="Unassembled WGS sequence"/>
</dbReference>
<evidence type="ECO:0000259" key="21">
    <source>
        <dbReference type="PROSITE" id="PS51385"/>
    </source>
</evidence>
<evidence type="ECO:0000256" key="5">
    <source>
        <dbReference type="ARBA" id="ARBA00022723"/>
    </source>
</evidence>
<feature type="binding site" evidence="18">
    <location>
        <position position="65"/>
    </location>
    <ligand>
        <name>K(+)</name>
        <dbReference type="ChEBI" id="CHEBI:29103"/>
    </ligand>
</feature>
<reference evidence="23" key="1">
    <citation type="journal article" date="2019" name="Int. J. Syst. Evol. Microbiol.">
        <title>The Global Catalogue of Microorganisms (GCM) 10K type strain sequencing project: providing services to taxonomists for standard genome sequencing and annotation.</title>
        <authorList>
            <consortium name="The Broad Institute Genomics Platform"/>
            <consortium name="The Broad Institute Genome Sequencing Center for Infectious Disease"/>
            <person name="Wu L."/>
            <person name="Ma J."/>
        </authorList>
    </citation>
    <scope>NUCLEOTIDE SEQUENCE [LARGE SCALE GENOMIC DNA]</scope>
    <source>
        <strain evidence="23">CCUG 49452</strain>
    </source>
</reference>
<comment type="subunit">
    <text evidence="17">Homotetramer.</text>
</comment>
<dbReference type="PANTHER" id="PTHR12592">
    <property type="entry name" value="ATP-DEPENDENT (S)-NAD(P)H-HYDRATE DEHYDRATASE FAMILY MEMBER"/>
    <property type="match status" value="1"/>
</dbReference>
<organism evidence="22 23">
    <name type="scientific">Giesbergeria sinuosa</name>
    <dbReference type="NCBI Taxonomy" id="80883"/>
    <lineage>
        <taxon>Bacteria</taxon>
        <taxon>Pseudomonadati</taxon>
        <taxon>Pseudomonadota</taxon>
        <taxon>Betaproteobacteria</taxon>
        <taxon>Burkholderiales</taxon>
        <taxon>Comamonadaceae</taxon>
        <taxon>Giesbergeria</taxon>
    </lineage>
</organism>
<protein>
    <recommendedName>
        <fullName evidence="19">Bifunctional NAD(P)H-hydrate repair enzyme</fullName>
    </recommendedName>
    <alternativeName>
        <fullName evidence="19">Nicotinamide nucleotide repair protein</fullName>
    </alternativeName>
    <domain>
        <recommendedName>
            <fullName evidence="19">ADP-dependent (S)-NAD(P)H-hydrate dehydratase</fullName>
            <ecNumber evidence="19">4.2.1.136</ecNumber>
        </recommendedName>
        <alternativeName>
            <fullName evidence="19">ADP-dependent NAD(P)HX dehydratase</fullName>
        </alternativeName>
    </domain>
    <domain>
        <recommendedName>
            <fullName evidence="19">NAD(P)H-hydrate epimerase</fullName>
            <ecNumber evidence="19">5.1.99.6</ecNumber>
        </recommendedName>
    </domain>
</protein>
<feature type="binding site" evidence="17">
    <location>
        <position position="451"/>
    </location>
    <ligand>
        <name>(6S)-NADPHX</name>
        <dbReference type="ChEBI" id="CHEBI:64076"/>
    </ligand>
</feature>
<evidence type="ECO:0000259" key="20">
    <source>
        <dbReference type="PROSITE" id="PS51383"/>
    </source>
</evidence>
<evidence type="ECO:0000256" key="8">
    <source>
        <dbReference type="ARBA" id="ARBA00022857"/>
    </source>
</evidence>
<comment type="cofactor">
    <cofactor evidence="17">
        <name>Mg(2+)</name>
        <dbReference type="ChEBI" id="CHEBI:18420"/>
    </cofactor>
</comment>
<dbReference type="SUPFAM" id="SSF53613">
    <property type="entry name" value="Ribokinase-like"/>
    <property type="match status" value="1"/>
</dbReference>
<dbReference type="RefSeq" id="WP_382431658.1">
    <property type="nucleotide sequence ID" value="NZ_JBHSHJ010000004.1"/>
</dbReference>
<dbReference type="PANTHER" id="PTHR12592:SF0">
    <property type="entry name" value="ATP-DEPENDENT (S)-NAD(P)H-HYDRATE DEHYDRATASE"/>
    <property type="match status" value="1"/>
</dbReference>
<dbReference type="EC" id="5.1.99.6" evidence="19"/>
<evidence type="ECO:0000256" key="2">
    <source>
        <dbReference type="ARBA" id="ARBA00000909"/>
    </source>
</evidence>
<dbReference type="InterPro" id="IPR000631">
    <property type="entry name" value="CARKD"/>
</dbReference>
<dbReference type="Gene3D" id="3.40.1190.20">
    <property type="match status" value="1"/>
</dbReference>
<evidence type="ECO:0000256" key="11">
    <source>
        <dbReference type="ARBA" id="ARBA00023235"/>
    </source>
</evidence>
<evidence type="ECO:0000256" key="17">
    <source>
        <dbReference type="HAMAP-Rule" id="MF_01965"/>
    </source>
</evidence>
<keyword evidence="13" id="KW-0511">Multifunctional enzyme</keyword>
<evidence type="ECO:0000256" key="18">
    <source>
        <dbReference type="HAMAP-Rule" id="MF_01966"/>
    </source>
</evidence>
<dbReference type="InterPro" id="IPR029056">
    <property type="entry name" value="Ribokinase-like"/>
</dbReference>
<evidence type="ECO:0000256" key="6">
    <source>
        <dbReference type="ARBA" id="ARBA00022741"/>
    </source>
</evidence>
<evidence type="ECO:0000256" key="13">
    <source>
        <dbReference type="ARBA" id="ARBA00023268"/>
    </source>
</evidence>
<dbReference type="SUPFAM" id="SSF64153">
    <property type="entry name" value="YjeF N-terminal domain-like"/>
    <property type="match status" value="1"/>
</dbReference>
<comment type="catalytic activity">
    <reaction evidence="2 18 19">
        <text>(6R)-NADPHX = (6S)-NADPHX</text>
        <dbReference type="Rhea" id="RHEA:32227"/>
        <dbReference type="ChEBI" id="CHEBI:64076"/>
        <dbReference type="ChEBI" id="CHEBI:64077"/>
        <dbReference type="EC" id="5.1.99.6"/>
    </reaction>
</comment>
<feature type="binding site" evidence="18">
    <location>
        <position position="169"/>
    </location>
    <ligand>
        <name>K(+)</name>
        <dbReference type="ChEBI" id="CHEBI:29103"/>
    </ligand>
</feature>
<keyword evidence="8 17" id="KW-0521">NADP</keyword>
<dbReference type="PROSITE" id="PS01050">
    <property type="entry name" value="YJEF_C_2"/>
    <property type="match status" value="1"/>
</dbReference>
<comment type="caution">
    <text evidence="18">Lacks conserved residue(s) required for the propagation of feature annotation.</text>
</comment>
<accession>A0ABV9QBE5</accession>
<comment type="similarity">
    <text evidence="18">Belongs to the NnrE/AIBP family.</text>
</comment>
<evidence type="ECO:0000256" key="9">
    <source>
        <dbReference type="ARBA" id="ARBA00022958"/>
    </source>
</evidence>
<evidence type="ECO:0000256" key="16">
    <source>
        <dbReference type="ARBA" id="ARBA00049209"/>
    </source>
</evidence>
<evidence type="ECO:0000256" key="14">
    <source>
        <dbReference type="ARBA" id="ARBA00025153"/>
    </source>
</evidence>
<dbReference type="EC" id="4.2.1.136" evidence="19"/>
<dbReference type="InterPro" id="IPR004443">
    <property type="entry name" value="YjeF_N_dom"/>
</dbReference>
<keyword evidence="7 17" id="KW-0067">ATP-binding</keyword>
<dbReference type="Pfam" id="PF01256">
    <property type="entry name" value="Carb_kinase"/>
    <property type="match status" value="1"/>
</dbReference>
<feature type="binding site" evidence="17">
    <location>
        <position position="275"/>
    </location>
    <ligand>
        <name>(6S)-NADPHX</name>
        <dbReference type="ChEBI" id="CHEBI:64076"/>
    </ligand>
</feature>
<comment type="catalytic activity">
    <reaction evidence="16 17 19">
        <text>(6S)-NADPHX + ADP = AMP + phosphate + NADPH + H(+)</text>
        <dbReference type="Rhea" id="RHEA:32235"/>
        <dbReference type="ChEBI" id="CHEBI:15378"/>
        <dbReference type="ChEBI" id="CHEBI:43474"/>
        <dbReference type="ChEBI" id="CHEBI:57783"/>
        <dbReference type="ChEBI" id="CHEBI:64076"/>
        <dbReference type="ChEBI" id="CHEBI:456215"/>
        <dbReference type="ChEBI" id="CHEBI:456216"/>
        <dbReference type="EC" id="4.2.1.136"/>
    </reaction>
</comment>
<comment type="function">
    <text evidence="17">Catalyzes the dehydration of the S-form of NAD(P)HX at the expense of ADP, which is converted to AMP. Together with NAD(P)HX epimerase, which catalyzes the epimerization of the S- and R-forms, the enzyme allows the repair of both epimers of NAD(P)HX, a damaged form of NAD(P)H that is a result of enzymatic or heat-dependent hydration.</text>
</comment>
<comment type="similarity">
    <text evidence="3 19">In the N-terminal section; belongs to the NnrE/AIBP family.</text>
</comment>
<feature type="binding site" evidence="17">
    <location>
        <begin position="421"/>
        <end position="425"/>
    </location>
    <ligand>
        <name>AMP</name>
        <dbReference type="ChEBI" id="CHEBI:456215"/>
    </ligand>
</feature>
<feature type="binding site" evidence="18">
    <location>
        <begin position="64"/>
        <end position="68"/>
    </location>
    <ligand>
        <name>(6S)-NADPHX</name>
        <dbReference type="ChEBI" id="CHEBI:64076"/>
    </ligand>
</feature>
<feature type="binding site" evidence="18">
    <location>
        <position position="127"/>
    </location>
    <ligand>
        <name>K(+)</name>
        <dbReference type="ChEBI" id="CHEBI:29103"/>
    </ligand>
</feature>
<keyword evidence="12 17" id="KW-0456">Lyase</keyword>
<feature type="domain" description="YjeF C-terminal" evidence="20">
    <location>
        <begin position="234"/>
        <end position="504"/>
    </location>
</feature>
<evidence type="ECO:0000313" key="22">
    <source>
        <dbReference type="EMBL" id="MFC4788851.1"/>
    </source>
</evidence>
<evidence type="ECO:0000256" key="4">
    <source>
        <dbReference type="ARBA" id="ARBA00009524"/>
    </source>
</evidence>
<name>A0ABV9QBE5_9BURK</name>
<comment type="caution">
    <text evidence="22">The sequence shown here is derived from an EMBL/GenBank/DDBJ whole genome shotgun (WGS) entry which is preliminary data.</text>
</comment>
<feature type="binding site" evidence="17">
    <location>
        <position position="330"/>
    </location>
    <ligand>
        <name>(6S)-NADPHX</name>
        <dbReference type="ChEBI" id="CHEBI:64076"/>
    </ligand>
</feature>
<comment type="function">
    <text evidence="18">Catalyzes the epimerization of the S- and R-forms of NAD(P)HX, a damaged form of NAD(P)H that is a result of enzymatic or heat-dependent hydration. This is a prerequisite for the S-specific NAD(P)H-hydrate dehydratase to allow the repair of both epimers of NAD(P)HX.</text>
</comment>
<keyword evidence="5 18" id="KW-0479">Metal-binding</keyword>
<evidence type="ECO:0000256" key="15">
    <source>
        <dbReference type="ARBA" id="ARBA00048238"/>
    </source>
</evidence>
<dbReference type="PROSITE" id="PS51383">
    <property type="entry name" value="YJEF_C_3"/>
    <property type="match status" value="1"/>
</dbReference>
<dbReference type="PROSITE" id="PS51385">
    <property type="entry name" value="YJEF_N"/>
    <property type="match status" value="1"/>
</dbReference>
<comment type="function">
    <text evidence="14 19">Bifunctional enzyme that catalyzes the epimerization of the S- and R-forms of NAD(P)HX and the dehydration of the S-form of NAD(P)HX at the expense of ADP, which is converted to AMP. This allows the repair of both epimers of NAD(P)HX, a damaged form of NAD(P)H that is a result of enzymatic or heat-dependent hydration.</text>
</comment>
<evidence type="ECO:0000313" key="23">
    <source>
        <dbReference type="Proteomes" id="UP001596001"/>
    </source>
</evidence>
<keyword evidence="11 18" id="KW-0413">Isomerase</keyword>
<dbReference type="InterPro" id="IPR017953">
    <property type="entry name" value="Carbohydrate_kinase_pred_CS"/>
</dbReference>
<comment type="catalytic activity">
    <reaction evidence="1 18 19">
        <text>(6R)-NADHX = (6S)-NADHX</text>
        <dbReference type="Rhea" id="RHEA:32215"/>
        <dbReference type="ChEBI" id="CHEBI:64074"/>
        <dbReference type="ChEBI" id="CHEBI:64075"/>
        <dbReference type="EC" id="5.1.99.6"/>
    </reaction>
</comment>
<comment type="similarity">
    <text evidence="4 19">In the C-terminal section; belongs to the NnrD/CARKD family.</text>
</comment>
<feature type="domain" description="YjeF N-terminal" evidence="21">
    <location>
        <begin position="18"/>
        <end position="231"/>
    </location>
</feature>
<dbReference type="InterPro" id="IPR036652">
    <property type="entry name" value="YjeF_N_dom_sf"/>
</dbReference>
<sequence length="504" mass="52173">MYRITPGPAHALLDSASTRQLETAAAALLPPHTLMQRAGLALAQLARALAPHARTFWIVCGPGNNGGDGFEAAMHLHQHNLPVVVTWLGERERLPADALRSWQRAQQAGVCFSNQPPALGPQDLCIDALLGVGLSASGQRPLSAHHPLLSTLAQIRSCTAPVLAVDVPSGLLADTGQFATGLAPAPGTLNANPRHTLSLLTLKPGLFTGAGRDAAGTVWFDDLGCPQLPQQPTAWLNARPAPATRLHASHKGNYGDVAVIGGEGLGQRGMGMGGAALLAARAALHSGAGRVLLCLCDDASPSIDTVQPELMLRHIQALNLEQLTVVCGCGGGQAIHAVLHQILTHSAQLVLDADALNAIAVDPLLQEALQARAHRQHHTVLTPHPLEAARLLGTEVGWVQAQRLQAAQQLAQRFGCITVLKGTGTIIATPNQPPRLNPTGNARLASAGTGDVLAGMVGACLALGLNPDAAACGAVFAHGEAADLWPPNLPLTANALACRLLPLA</sequence>
<evidence type="ECO:0000256" key="1">
    <source>
        <dbReference type="ARBA" id="ARBA00000013"/>
    </source>
</evidence>